<dbReference type="InterPro" id="IPR039425">
    <property type="entry name" value="RNA_pol_sigma-70-like"/>
</dbReference>
<name>A0A916W295_9BACI</name>
<dbReference type="InterPro" id="IPR007627">
    <property type="entry name" value="RNA_pol_sigma70_r2"/>
</dbReference>
<dbReference type="SUPFAM" id="SSF88946">
    <property type="entry name" value="Sigma2 domain of RNA polymerase sigma factors"/>
    <property type="match status" value="1"/>
</dbReference>
<reference evidence="7" key="2">
    <citation type="submission" date="2020-09" db="EMBL/GenBank/DDBJ databases">
        <authorList>
            <person name="Sun Q."/>
            <person name="Zhou Y."/>
        </authorList>
    </citation>
    <scope>NUCLEOTIDE SEQUENCE</scope>
    <source>
        <strain evidence="7">CGMCC 1.12408</strain>
    </source>
</reference>
<evidence type="ECO:0000256" key="4">
    <source>
        <dbReference type="ARBA" id="ARBA00023163"/>
    </source>
</evidence>
<evidence type="ECO:0000313" key="7">
    <source>
        <dbReference type="EMBL" id="GGA60404.1"/>
    </source>
</evidence>
<feature type="domain" description="RNA polymerase sigma-70 region 2" evidence="5">
    <location>
        <begin position="24"/>
        <end position="89"/>
    </location>
</feature>
<keyword evidence="3" id="KW-0731">Sigma factor</keyword>
<evidence type="ECO:0000256" key="1">
    <source>
        <dbReference type="ARBA" id="ARBA00010641"/>
    </source>
</evidence>
<dbReference type="CDD" id="cd06171">
    <property type="entry name" value="Sigma70_r4"/>
    <property type="match status" value="1"/>
</dbReference>
<dbReference type="PANTHER" id="PTHR43133">
    <property type="entry name" value="RNA POLYMERASE ECF-TYPE SIGMA FACTO"/>
    <property type="match status" value="1"/>
</dbReference>
<dbReference type="InterPro" id="IPR036388">
    <property type="entry name" value="WH-like_DNA-bd_sf"/>
</dbReference>
<keyword evidence="8" id="KW-1185">Reference proteome</keyword>
<evidence type="ECO:0000256" key="2">
    <source>
        <dbReference type="ARBA" id="ARBA00023015"/>
    </source>
</evidence>
<dbReference type="GO" id="GO:0003677">
    <property type="term" value="F:DNA binding"/>
    <property type="evidence" value="ECO:0007669"/>
    <property type="project" value="InterPro"/>
</dbReference>
<organism evidence="7 8">
    <name type="scientific">Ornithinibacillus halotolerans</name>
    <dbReference type="NCBI Taxonomy" id="1274357"/>
    <lineage>
        <taxon>Bacteria</taxon>
        <taxon>Bacillati</taxon>
        <taxon>Bacillota</taxon>
        <taxon>Bacilli</taxon>
        <taxon>Bacillales</taxon>
        <taxon>Bacillaceae</taxon>
        <taxon>Ornithinibacillus</taxon>
    </lineage>
</organism>
<dbReference type="GO" id="GO:0006352">
    <property type="term" value="P:DNA-templated transcription initiation"/>
    <property type="evidence" value="ECO:0007669"/>
    <property type="project" value="InterPro"/>
</dbReference>
<dbReference type="InterPro" id="IPR014284">
    <property type="entry name" value="RNA_pol_sigma-70_dom"/>
</dbReference>
<dbReference type="InterPro" id="IPR013249">
    <property type="entry name" value="RNA_pol_sigma70_r4_t2"/>
</dbReference>
<dbReference type="Proteomes" id="UP000613512">
    <property type="component" value="Unassembled WGS sequence"/>
</dbReference>
<gene>
    <name evidence="7" type="ORF">GCM10008025_00530</name>
</gene>
<feature type="domain" description="RNA polymerase sigma factor 70 region 4 type 2" evidence="6">
    <location>
        <begin position="110"/>
        <end position="159"/>
    </location>
</feature>
<dbReference type="Pfam" id="PF08281">
    <property type="entry name" value="Sigma70_r4_2"/>
    <property type="match status" value="1"/>
</dbReference>
<evidence type="ECO:0000256" key="3">
    <source>
        <dbReference type="ARBA" id="ARBA00023082"/>
    </source>
</evidence>
<dbReference type="EMBL" id="BMEY01000001">
    <property type="protein sequence ID" value="GGA60404.1"/>
    <property type="molecule type" value="Genomic_DNA"/>
</dbReference>
<comment type="caution">
    <text evidence="7">The sequence shown here is derived from an EMBL/GenBank/DDBJ whole genome shotgun (WGS) entry which is preliminary data.</text>
</comment>
<keyword evidence="2" id="KW-0805">Transcription regulation</keyword>
<dbReference type="PANTHER" id="PTHR43133:SF51">
    <property type="entry name" value="RNA POLYMERASE SIGMA FACTOR"/>
    <property type="match status" value="1"/>
</dbReference>
<dbReference type="Pfam" id="PF04542">
    <property type="entry name" value="Sigma70_r2"/>
    <property type="match status" value="1"/>
</dbReference>
<dbReference type="GO" id="GO:0000428">
    <property type="term" value="C:DNA-directed RNA polymerase complex"/>
    <property type="evidence" value="ECO:0007669"/>
    <property type="project" value="UniProtKB-KW"/>
</dbReference>
<evidence type="ECO:0000313" key="8">
    <source>
        <dbReference type="Proteomes" id="UP000613512"/>
    </source>
</evidence>
<proteinExistence type="inferred from homology"/>
<reference evidence="7" key="1">
    <citation type="journal article" date="2014" name="Int. J. Syst. Evol. Microbiol.">
        <title>Complete genome sequence of Corynebacterium casei LMG S-19264T (=DSM 44701T), isolated from a smear-ripened cheese.</title>
        <authorList>
            <consortium name="US DOE Joint Genome Institute (JGI-PGF)"/>
            <person name="Walter F."/>
            <person name="Albersmeier A."/>
            <person name="Kalinowski J."/>
            <person name="Ruckert C."/>
        </authorList>
    </citation>
    <scope>NUCLEOTIDE SEQUENCE</scope>
    <source>
        <strain evidence="7">CGMCC 1.12408</strain>
    </source>
</reference>
<protein>
    <submittedName>
        <fullName evidence="7">DNA-directed RNA polymerase sigma-70 factor</fullName>
    </submittedName>
</protein>
<accession>A0A916W295</accession>
<evidence type="ECO:0000259" key="6">
    <source>
        <dbReference type="Pfam" id="PF08281"/>
    </source>
</evidence>
<keyword evidence="4" id="KW-0804">Transcription</keyword>
<dbReference type="AlphaFoldDB" id="A0A916W295"/>
<dbReference type="Gene3D" id="1.10.10.10">
    <property type="entry name" value="Winged helix-like DNA-binding domain superfamily/Winged helix DNA-binding domain"/>
    <property type="match status" value="1"/>
</dbReference>
<dbReference type="NCBIfam" id="TIGR02937">
    <property type="entry name" value="sigma70-ECF"/>
    <property type="match status" value="1"/>
</dbReference>
<evidence type="ECO:0000259" key="5">
    <source>
        <dbReference type="Pfam" id="PF04542"/>
    </source>
</evidence>
<keyword evidence="7" id="KW-0240">DNA-directed RNA polymerase</keyword>
<dbReference type="InterPro" id="IPR013325">
    <property type="entry name" value="RNA_pol_sigma_r2"/>
</dbReference>
<dbReference type="InterPro" id="IPR013324">
    <property type="entry name" value="RNA_pol_sigma_r3/r4-like"/>
</dbReference>
<dbReference type="SUPFAM" id="SSF88659">
    <property type="entry name" value="Sigma3 and sigma4 domains of RNA polymerase sigma factors"/>
    <property type="match status" value="1"/>
</dbReference>
<sequence length="175" mass="20446">MNVDLAVIKQAIKGDDAAFLQVMKAYNLDLYKTALAYLKNEHDSLEAIQEVTFRAYKKIHTLREPSYIKTWLIRIMINYCNDQLKRKTRFIVNDEQILSLGSEDNHTVLEIQDAMQQLDNRSREVLTLMYFHGLKIKEIALVMERPEGTVKTWLNKALIKFRNILEEEGGELDVQ</sequence>
<comment type="similarity">
    <text evidence="1">Belongs to the sigma-70 factor family. ECF subfamily.</text>
</comment>
<dbReference type="Gene3D" id="1.10.1740.10">
    <property type="match status" value="1"/>
</dbReference>
<dbReference type="GO" id="GO:0016987">
    <property type="term" value="F:sigma factor activity"/>
    <property type="evidence" value="ECO:0007669"/>
    <property type="project" value="UniProtKB-KW"/>
</dbReference>